<organism evidence="6 7">
    <name type="scientific">Odoribacter laneus YIT 12061</name>
    <dbReference type="NCBI Taxonomy" id="742817"/>
    <lineage>
        <taxon>Bacteria</taxon>
        <taxon>Pseudomonadati</taxon>
        <taxon>Bacteroidota</taxon>
        <taxon>Bacteroidia</taxon>
        <taxon>Bacteroidales</taxon>
        <taxon>Odoribacteraceae</taxon>
        <taxon>Odoribacter</taxon>
    </lineage>
</organism>
<reference evidence="6 7" key="1">
    <citation type="submission" date="2012-01" db="EMBL/GenBank/DDBJ databases">
        <title>The Genome Sequence of Odoribacter laneus YIT 12061.</title>
        <authorList>
            <consortium name="The Broad Institute Genome Sequencing Platform"/>
            <person name="Earl A."/>
            <person name="Ward D."/>
            <person name="Feldgarden M."/>
            <person name="Gevers D."/>
            <person name="Morotomi M."/>
            <person name="Young S.K."/>
            <person name="Zeng Q."/>
            <person name="Gargeya S."/>
            <person name="Fitzgerald M."/>
            <person name="Haas B."/>
            <person name="Abouelleil A."/>
            <person name="Alvarado L."/>
            <person name="Arachchi H.M."/>
            <person name="Berlin A."/>
            <person name="Chapman S.B."/>
            <person name="Gearin G."/>
            <person name="Goldberg J."/>
            <person name="Griggs A."/>
            <person name="Gujja S."/>
            <person name="Hansen M."/>
            <person name="Heiman D."/>
            <person name="Howarth C."/>
            <person name="Larimer J."/>
            <person name="Lui A."/>
            <person name="MacDonald P.J.P."/>
            <person name="McCowen C."/>
            <person name="Montmayeur A."/>
            <person name="Murphy C."/>
            <person name="Neiman D."/>
            <person name="Pearson M."/>
            <person name="Priest M."/>
            <person name="Roberts A."/>
            <person name="Saif S."/>
            <person name="Shea T."/>
            <person name="Sisk P."/>
            <person name="Stolte C."/>
            <person name="Sykes S."/>
            <person name="Wortman J."/>
            <person name="Nusbaum C."/>
            <person name="Birren B."/>
        </authorList>
    </citation>
    <scope>NUCLEOTIDE SEQUENCE [LARGE SCALE GENOMIC DNA]</scope>
    <source>
        <strain evidence="6 7">YIT 12061</strain>
    </source>
</reference>
<dbReference type="SUPFAM" id="SSF51905">
    <property type="entry name" value="FAD/NAD(P)-binding domain"/>
    <property type="match status" value="1"/>
</dbReference>
<dbReference type="STRING" id="742817.HMPREF9449_02854"/>
<dbReference type="PANTHER" id="PTHR43734">
    <property type="entry name" value="PHYTOENE DESATURASE"/>
    <property type="match status" value="1"/>
</dbReference>
<dbReference type="NCBIfam" id="TIGR03378">
    <property type="entry name" value="glycerol3P_GlpB"/>
    <property type="match status" value="1"/>
</dbReference>
<dbReference type="PANTHER" id="PTHR43734:SF7">
    <property type="entry name" value="4,4'-DIAPONEUROSPORENE OXYGENASE"/>
    <property type="match status" value="1"/>
</dbReference>
<sequence>MKFDTIIVGGGLAGLLCGIRLSKEGQRCVVISAGQSALHFSSGSFDLLNALPDGTPVRNPLAGVEELIRQQPLHPYAKLGKEKFGELAVLARELLLEAGIAVKGEEKANHYRVTPMGNLKPTWLTLKDLLACESDSHLPWKKIAIFNVLGFLDFYTQFIADEFRKMGTESSIHSFNFPVLECIRKNPTEMRSTNIARLFDKQENLEELIRLLKTESGEAEAIILPAIVGLGQDDVVEQLQEKVGKTICLLPTLPPSVPGIHTQQQLRKYFQHLGGVYMLGDTVLRAEKEGRKVVRVYSYNHGDIPFVGKNVVLATGSFFSQGLIATSERIYEPVFDLDVSFSKDREQWYNLDLFAAQPYQTFGVKTDDSFRAMYRGQAFENLYVAGAVLEGFNAMKEGCGAGVSVLSALSVAERILSK</sequence>
<dbReference type="InterPro" id="IPR003953">
    <property type="entry name" value="FAD-dep_OxRdtase_2_FAD-bd"/>
</dbReference>
<dbReference type="HOGENOM" id="CLU_047793_0_0_10"/>
<dbReference type="eggNOG" id="COG3075">
    <property type="taxonomic scope" value="Bacteria"/>
</dbReference>
<evidence type="ECO:0000313" key="6">
    <source>
        <dbReference type="EMBL" id="EHP45378.1"/>
    </source>
</evidence>
<evidence type="ECO:0000256" key="3">
    <source>
        <dbReference type="ARBA" id="ARBA00022643"/>
    </source>
</evidence>
<dbReference type="PATRIC" id="fig|742817.3.peg.3050"/>
<evidence type="ECO:0000259" key="5">
    <source>
        <dbReference type="Pfam" id="PF00890"/>
    </source>
</evidence>
<dbReference type="EMBL" id="ADMC01000032">
    <property type="protein sequence ID" value="EHP45378.1"/>
    <property type="molecule type" value="Genomic_DNA"/>
</dbReference>
<evidence type="ECO:0000313" key="7">
    <source>
        <dbReference type="Proteomes" id="UP000004892"/>
    </source>
</evidence>
<dbReference type="RefSeq" id="WP_009137997.1">
    <property type="nucleotide sequence ID" value="NZ_JH594598.1"/>
</dbReference>
<keyword evidence="7" id="KW-1185">Reference proteome</keyword>
<evidence type="ECO:0000256" key="4">
    <source>
        <dbReference type="ARBA" id="ARBA00023002"/>
    </source>
</evidence>
<gene>
    <name evidence="6" type="ORF">HMPREF9449_02854</name>
</gene>
<feature type="domain" description="FAD-dependent oxidoreductase 2 FAD-binding" evidence="5">
    <location>
        <begin position="4"/>
        <end position="403"/>
    </location>
</feature>
<dbReference type="GO" id="GO:0009331">
    <property type="term" value="C:glycerol-3-phosphate dehydrogenase (FAD) complex"/>
    <property type="evidence" value="ECO:0007669"/>
    <property type="project" value="InterPro"/>
</dbReference>
<comment type="similarity">
    <text evidence="1">Belongs to the carotenoid/retinoid oxidoreductase family.</text>
</comment>
<dbReference type="Pfam" id="PF00890">
    <property type="entry name" value="FAD_binding_2"/>
    <property type="match status" value="1"/>
</dbReference>
<dbReference type="NCBIfam" id="NF003718">
    <property type="entry name" value="PRK05329.1-1"/>
    <property type="match status" value="1"/>
</dbReference>
<evidence type="ECO:0000256" key="2">
    <source>
        <dbReference type="ARBA" id="ARBA00022630"/>
    </source>
</evidence>
<protein>
    <submittedName>
        <fullName evidence="6">Glycerol-3-phosphate dehydrogenase, anaerobic, B subunit</fullName>
    </submittedName>
</protein>
<dbReference type="InterPro" id="IPR009158">
    <property type="entry name" value="G3P_DH_GlpB_su"/>
</dbReference>
<dbReference type="Gene3D" id="3.50.50.60">
    <property type="entry name" value="FAD/NAD(P)-binding domain"/>
    <property type="match status" value="1"/>
</dbReference>
<keyword evidence="4" id="KW-0560">Oxidoreductase</keyword>
<name>H1DKR8_9BACT</name>
<dbReference type="InterPro" id="IPR036188">
    <property type="entry name" value="FAD/NAD-bd_sf"/>
</dbReference>
<keyword evidence="3" id="KW-0288">FMN</keyword>
<dbReference type="NCBIfam" id="NF003720">
    <property type="entry name" value="PRK05329.1-3"/>
    <property type="match status" value="1"/>
</dbReference>
<dbReference type="AlphaFoldDB" id="H1DKR8"/>
<dbReference type="Proteomes" id="UP000004892">
    <property type="component" value="Unassembled WGS sequence"/>
</dbReference>
<dbReference type="PIRSF" id="PIRSF000141">
    <property type="entry name" value="Anaerobic_G3P_dh"/>
    <property type="match status" value="1"/>
</dbReference>
<dbReference type="GeneID" id="98070378"/>
<accession>H1DKR8</accession>
<evidence type="ECO:0000256" key="1">
    <source>
        <dbReference type="ARBA" id="ARBA00006046"/>
    </source>
</evidence>
<proteinExistence type="inferred from homology"/>
<keyword evidence="2" id="KW-0285">Flavoprotein</keyword>
<dbReference type="NCBIfam" id="NF003719">
    <property type="entry name" value="PRK05329.1-2"/>
    <property type="match status" value="1"/>
</dbReference>
<dbReference type="GO" id="GO:0004368">
    <property type="term" value="F:glycerol-3-phosphate dehydrogenase (quinone) activity"/>
    <property type="evidence" value="ECO:0007669"/>
    <property type="project" value="InterPro"/>
</dbReference>
<dbReference type="HAMAP" id="MF_00753">
    <property type="entry name" value="Glycerol3P_GlpB"/>
    <property type="match status" value="1"/>
</dbReference>
<comment type="caution">
    <text evidence="6">The sequence shown here is derived from an EMBL/GenBank/DDBJ whole genome shotgun (WGS) entry which is preliminary data.</text>
</comment>